<dbReference type="Proteomes" id="UP000536179">
    <property type="component" value="Unassembled WGS sequence"/>
</dbReference>
<dbReference type="EMBL" id="JACHXU010000006">
    <property type="protein sequence ID" value="MBB3206364.1"/>
    <property type="molecule type" value="Genomic_DNA"/>
</dbReference>
<protein>
    <submittedName>
        <fullName evidence="1">Uncharacterized protein</fullName>
    </submittedName>
</protein>
<name>A0A7W5H5F0_9BACT</name>
<accession>A0A7W5H5F0</accession>
<reference evidence="1 2" key="1">
    <citation type="submission" date="2020-08" db="EMBL/GenBank/DDBJ databases">
        <title>Genomic Encyclopedia of Type Strains, Phase III (KMG-III): the genomes of soil and plant-associated and newly described type strains.</title>
        <authorList>
            <person name="Whitman W."/>
        </authorList>
    </citation>
    <scope>NUCLEOTIDE SEQUENCE [LARGE SCALE GENOMIC DNA]</scope>
    <source>
        <strain evidence="1 2">CECT 8075</strain>
    </source>
</reference>
<dbReference type="AlphaFoldDB" id="A0A7W5H5F0"/>
<comment type="caution">
    <text evidence="1">The sequence shown here is derived from an EMBL/GenBank/DDBJ whole genome shotgun (WGS) entry which is preliminary data.</text>
</comment>
<sequence length="66" mass="7366">MEVCRSETFLKACDRWDVVEIGQPAYETPYPRFSSREPASETVVVRGRLPLGQSVGECATSYLPSL</sequence>
<evidence type="ECO:0000313" key="2">
    <source>
        <dbReference type="Proteomes" id="UP000536179"/>
    </source>
</evidence>
<gene>
    <name evidence="1" type="ORF">FHS27_002173</name>
</gene>
<keyword evidence="2" id="KW-1185">Reference proteome</keyword>
<proteinExistence type="predicted"/>
<evidence type="ECO:0000313" key="1">
    <source>
        <dbReference type="EMBL" id="MBB3206364.1"/>
    </source>
</evidence>
<organism evidence="1 2">
    <name type="scientific">Aporhodopirellula rubra</name>
    <dbReference type="NCBI Taxonomy" id="980271"/>
    <lineage>
        <taxon>Bacteria</taxon>
        <taxon>Pseudomonadati</taxon>
        <taxon>Planctomycetota</taxon>
        <taxon>Planctomycetia</taxon>
        <taxon>Pirellulales</taxon>
        <taxon>Pirellulaceae</taxon>
        <taxon>Aporhodopirellula</taxon>
    </lineage>
</organism>